<dbReference type="Proteomes" id="UP000540519">
    <property type="component" value="Unassembled WGS sequence"/>
</dbReference>
<proteinExistence type="predicted"/>
<evidence type="ECO:0008006" key="3">
    <source>
        <dbReference type="Google" id="ProtNLM"/>
    </source>
</evidence>
<dbReference type="InterPro" id="IPR011990">
    <property type="entry name" value="TPR-like_helical_dom_sf"/>
</dbReference>
<evidence type="ECO:0000313" key="1">
    <source>
        <dbReference type="EMBL" id="MUH38192.1"/>
    </source>
</evidence>
<dbReference type="EMBL" id="RCNR01000072">
    <property type="protein sequence ID" value="MUH38192.1"/>
    <property type="molecule type" value="Genomic_DNA"/>
</dbReference>
<protein>
    <recommendedName>
        <fullName evidence="3">Tetratricopeptide repeat protein</fullName>
    </recommendedName>
</protein>
<accession>A0A7X2ZXG9</accession>
<gene>
    <name evidence="1" type="ORF">D9O36_20280</name>
</gene>
<dbReference type="Gene3D" id="1.25.40.10">
    <property type="entry name" value="Tetratricopeptide repeat domain"/>
    <property type="match status" value="1"/>
</dbReference>
<dbReference type="Pfam" id="PF13174">
    <property type="entry name" value="TPR_6"/>
    <property type="match status" value="1"/>
</dbReference>
<comment type="caution">
    <text evidence="1">The sequence shown here is derived from an EMBL/GenBank/DDBJ whole genome shotgun (WGS) entry which is preliminary data.</text>
</comment>
<dbReference type="InterPro" id="IPR019734">
    <property type="entry name" value="TPR_rpt"/>
</dbReference>
<dbReference type="OrthoDB" id="979271at2"/>
<dbReference type="RefSeq" id="WP_155601266.1">
    <property type="nucleotide sequence ID" value="NZ_RCNR01000072.1"/>
</dbReference>
<evidence type="ECO:0000313" key="2">
    <source>
        <dbReference type="Proteomes" id="UP000540519"/>
    </source>
</evidence>
<keyword evidence="2" id="KW-1185">Reference proteome</keyword>
<name>A0A7X2ZXG9_9FLAO</name>
<reference evidence="1 2" key="1">
    <citation type="journal article" date="2019" name="Mar. Drugs">
        <title>Comparative Genomics and CAZyme Genome Repertoires of Marine Zobellia amurskyensis KMM 3526(T) and Zobellia laminariae KMM 3676(T).</title>
        <authorList>
            <person name="Chernysheva N."/>
            <person name="Bystritskaya E."/>
            <person name="Stenkova A."/>
            <person name="Golovkin I."/>
            <person name="Nedashkovskaya O."/>
            <person name="Isaeva M."/>
        </authorList>
    </citation>
    <scope>NUCLEOTIDE SEQUENCE [LARGE SCALE GENOMIC DNA]</scope>
    <source>
        <strain evidence="1 2">KMM 3526</strain>
    </source>
</reference>
<organism evidence="1 2">
    <name type="scientific">Zobellia amurskyensis</name>
    <dbReference type="NCBI Taxonomy" id="248905"/>
    <lineage>
        <taxon>Bacteria</taxon>
        <taxon>Pseudomonadati</taxon>
        <taxon>Bacteroidota</taxon>
        <taxon>Flavobacteriia</taxon>
        <taxon>Flavobacteriales</taxon>
        <taxon>Flavobacteriaceae</taxon>
        <taxon>Zobellia</taxon>
    </lineage>
</organism>
<sequence>MMDKELLLYNYFSNQLTAEQQHQFDDLLKTDVDFKKQFDFEKNLKRVIREKESDNLRAKLVSFEKEIESATPVRKLPSSNYRKWAMAASVALLIGLGWLGYNNFSGPNYEDLYQENFQDYPNTVYAITRSAETDSSLEREAYVAYETNDNTKAIQLFTELKETYNSENVNFYLAQSYLKNNQLKEANSLLKEVIGSDGDFAPQSLWYLSLSYIKEKQKDKAIKSLKHLIEDGRYKKIESEVLLEELE</sequence>
<dbReference type="AlphaFoldDB" id="A0A7X2ZXG9"/>
<dbReference type="SUPFAM" id="SSF48452">
    <property type="entry name" value="TPR-like"/>
    <property type="match status" value="1"/>
</dbReference>